<dbReference type="Proteomes" id="UP000216411">
    <property type="component" value="Unassembled WGS sequence"/>
</dbReference>
<proteinExistence type="predicted"/>
<feature type="domain" description="Knr4/Smi1-like" evidence="1">
    <location>
        <begin position="23"/>
        <end position="155"/>
    </location>
</feature>
<gene>
    <name evidence="2" type="ORF">CG710_021655</name>
</gene>
<accession>A0A371J1F6</accession>
<name>A0A371J1F6_9FIRM</name>
<dbReference type="SMART" id="SM00860">
    <property type="entry name" value="SMI1_KNR4"/>
    <property type="match status" value="1"/>
</dbReference>
<organism evidence="2 3">
    <name type="scientific">Lachnotalea glycerini</name>
    <dbReference type="NCBI Taxonomy" id="1763509"/>
    <lineage>
        <taxon>Bacteria</taxon>
        <taxon>Bacillati</taxon>
        <taxon>Bacillota</taxon>
        <taxon>Clostridia</taxon>
        <taxon>Lachnospirales</taxon>
        <taxon>Lachnospiraceae</taxon>
        <taxon>Lachnotalea</taxon>
    </lineage>
</organism>
<dbReference type="RefSeq" id="WP_094378266.1">
    <property type="nucleotide sequence ID" value="NZ_NOKA02000145.1"/>
</dbReference>
<dbReference type="AlphaFoldDB" id="A0A371J1F6"/>
<dbReference type="OrthoDB" id="1190024at2"/>
<dbReference type="InterPro" id="IPR018958">
    <property type="entry name" value="Knr4/Smi1-like_dom"/>
</dbReference>
<evidence type="ECO:0000313" key="3">
    <source>
        <dbReference type="Proteomes" id="UP000216411"/>
    </source>
</evidence>
<dbReference type="InterPro" id="IPR037883">
    <property type="entry name" value="Knr4/Smi1-like_sf"/>
</dbReference>
<dbReference type="EMBL" id="NOKA02000145">
    <property type="protein sequence ID" value="RDY26533.1"/>
    <property type="molecule type" value="Genomic_DNA"/>
</dbReference>
<sequence length="165" mass="19702">MISEDIQRIKLKIQEEGIITNEPISINEITNFENSYNFILPEELVLFYTEIGNGCEMIDGFYLKRLEELEFDKIKIKEDFIFTKYWIWEDNETKALFDKVGRGNIELIDIGDSQSWNIIITGEERGQMWFFTDVGIQPCAPKRSFLSWFEYWLDGNDDYFEEFQL</sequence>
<evidence type="ECO:0000259" key="1">
    <source>
        <dbReference type="SMART" id="SM00860"/>
    </source>
</evidence>
<reference evidence="2 3" key="1">
    <citation type="journal article" date="2017" name="Genome Announc.">
        <title>Draft Genome Sequence of a Sporulating and Motile Strain of Lachnotalea glycerini Isolated from Water in Quebec City, Canada.</title>
        <authorList>
            <person name="Maheux A.F."/>
            <person name="Boudreau D.K."/>
            <person name="Berube E."/>
            <person name="Boissinot M."/>
            <person name="Raymond F."/>
            <person name="Brodeur S."/>
            <person name="Corbeil J."/>
            <person name="Isabel S."/>
            <person name="Omar R.F."/>
            <person name="Bergeron M.G."/>
        </authorList>
    </citation>
    <scope>NUCLEOTIDE SEQUENCE [LARGE SCALE GENOMIC DNA]</scope>
    <source>
        <strain evidence="2 3">CCRI-19302</strain>
    </source>
</reference>
<dbReference type="SUPFAM" id="SSF160631">
    <property type="entry name" value="SMI1/KNR4-like"/>
    <property type="match status" value="1"/>
</dbReference>
<protein>
    <submittedName>
        <fullName evidence="2">SMI1/KNR4 family protein</fullName>
    </submittedName>
</protein>
<keyword evidence="3" id="KW-1185">Reference proteome</keyword>
<evidence type="ECO:0000313" key="2">
    <source>
        <dbReference type="EMBL" id="RDY26533.1"/>
    </source>
</evidence>
<comment type="caution">
    <text evidence="2">The sequence shown here is derived from an EMBL/GenBank/DDBJ whole genome shotgun (WGS) entry which is preliminary data.</text>
</comment>